<proteinExistence type="inferred from homology"/>
<dbReference type="GO" id="GO:0005737">
    <property type="term" value="C:cytoplasm"/>
    <property type="evidence" value="ECO:0007669"/>
    <property type="project" value="TreeGrafter"/>
</dbReference>
<dbReference type="GO" id="GO:0004842">
    <property type="term" value="F:ubiquitin-protein transferase activity"/>
    <property type="evidence" value="ECO:0007669"/>
    <property type="project" value="UniProtKB-ARBA"/>
</dbReference>
<dbReference type="InterPro" id="IPR032418">
    <property type="entry name" value="E1_FCCH"/>
</dbReference>
<evidence type="ECO:0000313" key="15">
    <source>
        <dbReference type="Proteomes" id="UP001161247"/>
    </source>
</evidence>
<keyword evidence="9 12" id="KW-0833">Ubl conjugation pathway</keyword>
<dbReference type="PROSITE" id="PS00536">
    <property type="entry name" value="UBIQUITIN_ACTIVAT_1"/>
    <property type="match status" value="1"/>
</dbReference>
<dbReference type="Pfam" id="PF16191">
    <property type="entry name" value="E1_4HB"/>
    <property type="match status" value="1"/>
</dbReference>
<keyword evidence="7 12" id="KW-0436">Ligase</keyword>
<evidence type="ECO:0000256" key="11">
    <source>
        <dbReference type="PROSITE-ProRule" id="PRU10132"/>
    </source>
</evidence>
<dbReference type="GO" id="GO:0006974">
    <property type="term" value="P:DNA damage response"/>
    <property type="evidence" value="ECO:0007669"/>
    <property type="project" value="TreeGrafter"/>
</dbReference>
<dbReference type="EMBL" id="OX459122">
    <property type="protein sequence ID" value="CAI9107038.1"/>
    <property type="molecule type" value="Genomic_DNA"/>
</dbReference>
<dbReference type="InterPro" id="IPR018965">
    <property type="entry name" value="Ub-activating_enz_E1_C"/>
</dbReference>
<dbReference type="CDD" id="cd01490">
    <property type="entry name" value="Ube1_repeat2"/>
    <property type="match status" value="1"/>
</dbReference>
<dbReference type="FunFam" id="3.40.50.720:FF:000015">
    <property type="entry name" value="Ubiquitin-activating enzyme E1 1"/>
    <property type="match status" value="1"/>
</dbReference>
<dbReference type="InterPro" id="IPR032420">
    <property type="entry name" value="E1_4HB"/>
</dbReference>
<evidence type="ECO:0000256" key="10">
    <source>
        <dbReference type="ARBA" id="ARBA00022840"/>
    </source>
</evidence>
<comment type="subunit">
    <text evidence="5">Monomer.</text>
</comment>
<dbReference type="Gene3D" id="3.40.50.12550">
    <property type="entry name" value="Ubiquitin-activating enzyme E1, inactive adenylation domain, subdomain 2"/>
    <property type="match status" value="1"/>
</dbReference>
<evidence type="ECO:0000256" key="2">
    <source>
        <dbReference type="ARBA" id="ARBA00002457"/>
    </source>
</evidence>
<evidence type="ECO:0000256" key="1">
    <source>
        <dbReference type="ARBA" id="ARBA00000488"/>
    </source>
</evidence>
<dbReference type="Gene3D" id="3.40.50.720">
    <property type="entry name" value="NAD(P)-binding Rossmann-like Domain"/>
    <property type="match status" value="1"/>
</dbReference>
<dbReference type="GO" id="GO:0005634">
    <property type="term" value="C:nucleus"/>
    <property type="evidence" value="ECO:0007669"/>
    <property type="project" value="TreeGrafter"/>
</dbReference>
<accession>A0AAV1DJB9</accession>
<dbReference type="InterPro" id="IPR018074">
    <property type="entry name" value="UBQ-activ_enz_E1_CS"/>
</dbReference>
<dbReference type="InterPro" id="IPR038252">
    <property type="entry name" value="UBA_E1_C_sf"/>
</dbReference>
<dbReference type="EC" id="6.2.1.45" evidence="6"/>
<dbReference type="InterPro" id="IPR042302">
    <property type="entry name" value="E1_FCCH_sf"/>
</dbReference>
<dbReference type="Gene3D" id="1.10.10.2660">
    <property type="entry name" value="Ubiquitin-activating enzyme E1, SCCH domain"/>
    <property type="match status" value="1"/>
</dbReference>
<dbReference type="SUPFAM" id="SSF69572">
    <property type="entry name" value="Activating enzymes of the ubiquitin-like proteins"/>
    <property type="match status" value="2"/>
</dbReference>
<dbReference type="NCBIfam" id="TIGR01408">
    <property type="entry name" value="Ube1"/>
    <property type="match status" value="1"/>
</dbReference>
<dbReference type="PRINTS" id="PR01849">
    <property type="entry name" value="UBIQUITINACT"/>
</dbReference>
<keyword evidence="10 12" id="KW-0067">ATP-binding</keyword>
<dbReference type="InterPro" id="IPR000594">
    <property type="entry name" value="ThiF_NAD_FAD-bd"/>
</dbReference>
<comment type="function">
    <text evidence="2">Activates ubiquitin by first adenylating its C-terminal glycine residue with ATP, and thereafter linking this residue to the side chain of a cysteine residue in E1, yielding a ubiquitin-E1 thioester and free AMP.</text>
</comment>
<evidence type="ECO:0000256" key="5">
    <source>
        <dbReference type="ARBA" id="ARBA00011245"/>
    </source>
</evidence>
<evidence type="ECO:0000256" key="3">
    <source>
        <dbReference type="ARBA" id="ARBA00004906"/>
    </source>
</evidence>
<dbReference type="PANTHER" id="PTHR10953:SF215">
    <property type="entry name" value="UBIQUITIN-ACTIVATING ENZYME E1 1"/>
    <property type="match status" value="1"/>
</dbReference>
<dbReference type="FunFam" id="2.40.30.180:FF:000001">
    <property type="entry name" value="ubiquitin-like modifier-activating enzyme 1"/>
    <property type="match status" value="1"/>
</dbReference>
<dbReference type="InterPro" id="IPR000011">
    <property type="entry name" value="UBQ/SUMO-activ_enz_E1-like"/>
</dbReference>
<evidence type="ECO:0000256" key="4">
    <source>
        <dbReference type="ARBA" id="ARBA00005673"/>
    </source>
</evidence>
<comment type="similarity">
    <text evidence="4 12">Belongs to the ubiquitin-activating E1 family.</text>
</comment>
<dbReference type="AlphaFoldDB" id="A0AAV1DJB9"/>
<dbReference type="FunFam" id="1.10.10.2660:FF:000002">
    <property type="entry name" value="Ubiquitin-activating enzyme E1 2"/>
    <property type="match status" value="1"/>
</dbReference>
<dbReference type="GO" id="GO:0004839">
    <property type="term" value="F:ubiquitin activating enzyme activity"/>
    <property type="evidence" value="ECO:0007669"/>
    <property type="project" value="UniProtKB-EC"/>
</dbReference>
<keyword evidence="8 12" id="KW-0547">Nucleotide-binding</keyword>
<dbReference type="PANTHER" id="PTHR10953">
    <property type="entry name" value="UBIQUITIN-ACTIVATING ENZYME E1"/>
    <property type="match status" value="1"/>
</dbReference>
<dbReference type="GO" id="GO:0005524">
    <property type="term" value="F:ATP binding"/>
    <property type="evidence" value="ECO:0007669"/>
    <property type="project" value="UniProtKB-KW"/>
</dbReference>
<dbReference type="InterPro" id="IPR042063">
    <property type="entry name" value="Ubi_acti_E1_SCCH"/>
</dbReference>
<dbReference type="FunFam" id="3.40.50.12550:FF:000001">
    <property type="entry name" value="Ubiquitin-activating enzyme E1 1"/>
    <property type="match status" value="1"/>
</dbReference>
<protein>
    <recommendedName>
        <fullName evidence="6">E1 ubiquitin-activating enzyme</fullName>
        <ecNumber evidence="6">6.2.1.45</ecNumber>
    </recommendedName>
</protein>
<evidence type="ECO:0000256" key="8">
    <source>
        <dbReference type="ARBA" id="ARBA00022741"/>
    </source>
</evidence>
<evidence type="ECO:0000256" key="7">
    <source>
        <dbReference type="ARBA" id="ARBA00022598"/>
    </source>
</evidence>
<dbReference type="Pfam" id="PF00899">
    <property type="entry name" value="ThiF"/>
    <property type="match status" value="1"/>
</dbReference>
<feature type="active site" description="Glycyl thioester intermediate" evidence="11">
    <location>
        <position position="479"/>
    </location>
</feature>
<dbReference type="SMART" id="SM00985">
    <property type="entry name" value="UBA_e1_C"/>
    <property type="match status" value="1"/>
</dbReference>
<evidence type="ECO:0000259" key="13">
    <source>
        <dbReference type="SMART" id="SM00985"/>
    </source>
</evidence>
<dbReference type="Pfam" id="PF09358">
    <property type="entry name" value="E1_UFD"/>
    <property type="match status" value="1"/>
</dbReference>
<keyword evidence="15" id="KW-1185">Reference proteome</keyword>
<dbReference type="InterPro" id="IPR033127">
    <property type="entry name" value="UBQ-activ_enz_E1_Cys_AS"/>
</dbReference>
<evidence type="ECO:0000256" key="6">
    <source>
        <dbReference type="ARBA" id="ARBA00012990"/>
    </source>
</evidence>
<dbReference type="InterPro" id="IPR035985">
    <property type="entry name" value="Ubiquitin-activating_enz"/>
</dbReference>
<feature type="domain" description="Ubiquitin-activating enzyme E1 C-terminal" evidence="13">
    <location>
        <begin position="776"/>
        <end position="898"/>
    </location>
</feature>
<sequence length="903" mass="101164">MAIIVQAVVFTDSNLDDAIAFNDFCHNHQPPIAFIKTEVRGLFGNIFCDFGPEFTVLDVDGEEPHTGIIASISNDNPALVSCVDDERLEFQDGDLVVFSEVKGMTELNDGKPRKVRNTRPFSFTLEEDTTNFGMYERGGIVTQVKQPKVLNFKPLREAIKDPGDFLLSDFAKFDRPPLLHLAFLALDKFVAGQGRLPFPGSEEDAQKLISLARDLNETQGAGKLDDINPKLLQHFSFGARAVLNPMAAMFGGIVGQEVVKACSGKFHPLFQFFYFDSVESLPTEPLEPSDFRPLNTRYDAQISVFGAKLQKKLEDAKVFLVGSGALGCEFLKNLALMGVSCGKEGKLTVTDDDVIEKSNLSRQFLFRDWNIGQAKSTVAASAALSINPNLHVEALQNRVGPETENVFDDAFWENLTAVVNALDNVNARLYVDQRCLYYQKPLLESGTLGAKCNTQMVIPHLSENYGASRDPPEKQAPMCTVHSFPHNIDHCLTWARSEFEGLLEKTPAEVNAYLSNPSEYASAMRNAGDAQARDNLERVLECLSEDRCETFQDCIKWARLRFEDYFANRVKQLIYTFPEDAATSNGAPFWSAPKRFPHPLQFSEADPSHLHFIMAGSILRAETFGIPVPDWVQNPKKLAEAVNKVIVPDFQPKKDAKIVTDEKATTLSTASIDDAAVINELLSKLEHCRKNLSPGFRMKPIQFEKDDDTNYHMDMIAALANMRARNYAIPEVDKLKAKFIAGRIIPAIATSTALATGLVCLELYKVLDGGHKLEDYRNTYATLALPFFSMSEPVPPKTIKHQDMSWTVWDRWIVKDNPTLRELLKWLSDKGLNAYSISCGSCLLYNSMFPRHKERMDKKVVDLAREVAKIEIPAYRRHLDVVVACEDDDDNDIDVPLISIYFH</sequence>
<dbReference type="InterPro" id="IPR018075">
    <property type="entry name" value="UBQ-activ_enz_E1"/>
</dbReference>
<dbReference type="Gene3D" id="3.10.290.60">
    <property type="entry name" value="Ubiquitin-activating enzyme E1, UFD domain"/>
    <property type="match status" value="1"/>
</dbReference>
<dbReference type="PROSITE" id="PS00865">
    <property type="entry name" value="UBIQUITIN_ACTIVAT_2"/>
    <property type="match status" value="1"/>
</dbReference>
<dbReference type="Pfam" id="PF16190">
    <property type="entry name" value="E1_FCCH"/>
    <property type="match status" value="1"/>
</dbReference>
<evidence type="ECO:0000313" key="14">
    <source>
        <dbReference type="EMBL" id="CAI9107038.1"/>
    </source>
</evidence>
<evidence type="ECO:0000256" key="9">
    <source>
        <dbReference type="ARBA" id="ARBA00022786"/>
    </source>
</evidence>
<dbReference type="Pfam" id="PF10585">
    <property type="entry name" value="UBA_E1_SCCH"/>
    <property type="match status" value="1"/>
</dbReference>
<dbReference type="InterPro" id="IPR045886">
    <property type="entry name" value="ThiF/MoeB/HesA"/>
</dbReference>
<dbReference type="Proteomes" id="UP001161247">
    <property type="component" value="Chromosome 5"/>
</dbReference>
<dbReference type="InterPro" id="IPR019572">
    <property type="entry name" value="UBA_E1_SCCH"/>
</dbReference>
<dbReference type="GO" id="GO:0006511">
    <property type="term" value="P:ubiquitin-dependent protein catabolic process"/>
    <property type="evidence" value="ECO:0007669"/>
    <property type="project" value="TreeGrafter"/>
</dbReference>
<comment type="pathway">
    <text evidence="3">Protein modification; protein ubiquitination.</text>
</comment>
<reference evidence="14" key="1">
    <citation type="submission" date="2023-03" db="EMBL/GenBank/DDBJ databases">
        <authorList>
            <person name="Julca I."/>
        </authorList>
    </citation>
    <scope>NUCLEOTIDE SEQUENCE</scope>
</reference>
<comment type="catalytic activity">
    <reaction evidence="1">
        <text>ATP + ubiquitin + [E1 ubiquitin-activating enzyme]-L-cysteine = AMP + diphosphate + S-ubiquitinyl-[E1 ubiquitin-activating enzyme]-L-cysteine.</text>
        <dbReference type="EC" id="6.2.1.45"/>
    </reaction>
</comment>
<name>A0AAV1DJB9_OLDCO</name>
<dbReference type="FunFam" id="3.10.290.60:FF:000001">
    <property type="entry name" value="Ubiquitin-activating enzyme E1 2"/>
    <property type="match status" value="1"/>
</dbReference>
<gene>
    <name evidence="14" type="ORF">OLC1_LOCUS15440</name>
</gene>
<organism evidence="14 15">
    <name type="scientific">Oldenlandia corymbosa var. corymbosa</name>
    <dbReference type="NCBI Taxonomy" id="529605"/>
    <lineage>
        <taxon>Eukaryota</taxon>
        <taxon>Viridiplantae</taxon>
        <taxon>Streptophyta</taxon>
        <taxon>Embryophyta</taxon>
        <taxon>Tracheophyta</taxon>
        <taxon>Spermatophyta</taxon>
        <taxon>Magnoliopsida</taxon>
        <taxon>eudicotyledons</taxon>
        <taxon>Gunneridae</taxon>
        <taxon>Pentapetalae</taxon>
        <taxon>asterids</taxon>
        <taxon>lamiids</taxon>
        <taxon>Gentianales</taxon>
        <taxon>Rubiaceae</taxon>
        <taxon>Rubioideae</taxon>
        <taxon>Spermacoceae</taxon>
        <taxon>Hedyotis-Oldenlandia complex</taxon>
        <taxon>Oldenlandia</taxon>
    </lineage>
</organism>
<dbReference type="Gene3D" id="2.40.30.180">
    <property type="entry name" value="Ubiquitin-activating enzyme E1, FCCH domain"/>
    <property type="match status" value="1"/>
</dbReference>
<evidence type="ECO:0000256" key="12">
    <source>
        <dbReference type="RuleBase" id="RU000519"/>
    </source>
</evidence>